<keyword evidence="6" id="KW-1185">Reference proteome</keyword>
<evidence type="ECO:0000259" key="4">
    <source>
        <dbReference type="SMART" id="SM00507"/>
    </source>
</evidence>
<dbReference type="InterPro" id="IPR003615">
    <property type="entry name" value="HNH_nuc"/>
</dbReference>
<keyword evidence="2" id="KW-0175">Coiled coil</keyword>
<dbReference type="Pfam" id="PF01844">
    <property type="entry name" value="HNH"/>
    <property type="match status" value="1"/>
</dbReference>
<comment type="caution">
    <text evidence="5">The sequence shown here is derived from an EMBL/GenBank/DDBJ whole genome shotgun (WGS) entry which is preliminary data.</text>
</comment>
<dbReference type="GO" id="GO:0008270">
    <property type="term" value="F:zinc ion binding"/>
    <property type="evidence" value="ECO:0007669"/>
    <property type="project" value="InterPro"/>
</dbReference>
<dbReference type="SMART" id="SM00507">
    <property type="entry name" value="HNHc"/>
    <property type="match status" value="1"/>
</dbReference>
<protein>
    <recommendedName>
        <fullName evidence="4">HNH nuclease domain-containing protein</fullName>
    </recommendedName>
</protein>
<reference evidence="5" key="1">
    <citation type="journal article" date="2014" name="Int. J. Syst. Evol. Microbiol.">
        <title>Complete genome sequence of Corynebacterium casei LMG S-19264T (=DSM 44701T), isolated from a smear-ripened cheese.</title>
        <authorList>
            <consortium name="US DOE Joint Genome Institute (JGI-PGF)"/>
            <person name="Walter F."/>
            <person name="Albersmeier A."/>
            <person name="Kalinowski J."/>
            <person name="Ruckert C."/>
        </authorList>
    </citation>
    <scope>NUCLEOTIDE SEQUENCE</scope>
    <source>
        <strain evidence="5">JCM 3346</strain>
    </source>
</reference>
<evidence type="ECO:0000313" key="5">
    <source>
        <dbReference type="EMBL" id="GGR15900.1"/>
    </source>
</evidence>
<dbReference type="InterPro" id="IPR003870">
    <property type="entry name" value="DUF222"/>
</dbReference>
<evidence type="ECO:0000256" key="3">
    <source>
        <dbReference type="SAM" id="MobiDB-lite"/>
    </source>
</evidence>
<accession>A0A918FAE2</accession>
<dbReference type="EMBL" id="BMRJ01000001">
    <property type="protein sequence ID" value="GGR15900.1"/>
    <property type="molecule type" value="Genomic_DNA"/>
</dbReference>
<reference evidence="5" key="2">
    <citation type="submission" date="2020-09" db="EMBL/GenBank/DDBJ databases">
        <authorList>
            <person name="Sun Q."/>
            <person name="Ohkuma M."/>
        </authorList>
    </citation>
    <scope>NUCLEOTIDE SEQUENCE</scope>
    <source>
        <strain evidence="5">JCM 3346</strain>
    </source>
</reference>
<evidence type="ECO:0000256" key="1">
    <source>
        <dbReference type="ARBA" id="ARBA00023450"/>
    </source>
</evidence>
<evidence type="ECO:0000313" key="6">
    <source>
        <dbReference type="Proteomes" id="UP000610303"/>
    </source>
</evidence>
<organism evidence="5 6">
    <name type="scientific">Agromyces mediolanus</name>
    <name type="common">Corynebacterium mediolanum</name>
    <dbReference type="NCBI Taxonomy" id="41986"/>
    <lineage>
        <taxon>Bacteria</taxon>
        <taxon>Bacillati</taxon>
        <taxon>Actinomycetota</taxon>
        <taxon>Actinomycetes</taxon>
        <taxon>Micrococcales</taxon>
        <taxon>Microbacteriaceae</taxon>
        <taxon>Agromyces</taxon>
    </lineage>
</organism>
<dbReference type="Proteomes" id="UP000610303">
    <property type="component" value="Unassembled WGS sequence"/>
</dbReference>
<proteinExistence type="inferred from homology"/>
<comment type="similarity">
    <text evidence="1">Belongs to the Rv1128c/1148c/1588c/1702c/1945/3466 family.</text>
</comment>
<evidence type="ECO:0000256" key="2">
    <source>
        <dbReference type="SAM" id="Coils"/>
    </source>
</evidence>
<dbReference type="GO" id="GO:0004519">
    <property type="term" value="F:endonuclease activity"/>
    <property type="evidence" value="ECO:0007669"/>
    <property type="project" value="InterPro"/>
</dbReference>
<gene>
    <name evidence="5" type="ORF">GCM10010196_05780</name>
</gene>
<feature type="region of interest" description="Disordered" evidence="3">
    <location>
        <begin position="109"/>
        <end position="129"/>
    </location>
</feature>
<dbReference type="InterPro" id="IPR002711">
    <property type="entry name" value="HNH"/>
</dbReference>
<feature type="region of interest" description="Disordered" evidence="3">
    <location>
        <begin position="473"/>
        <end position="500"/>
    </location>
</feature>
<feature type="domain" description="HNH nuclease" evidence="4">
    <location>
        <begin position="399"/>
        <end position="452"/>
    </location>
</feature>
<feature type="coiled-coil region" evidence="2">
    <location>
        <begin position="32"/>
        <end position="59"/>
    </location>
</feature>
<sequence>MSAAFPPFAELGEAVRTAARSWHPADRSDRELLESLRALSELRHEIERLQALAAAEAARRSRTVFGAQGLARRDGHATTTALVQHVTGATRREAEALLEVGRIAAEAAASAGAGRPDGDADADETNGALLDGTGARAASAMPVEAPWHAAIGLAVARGELTVAVADALRWGIGPIEELDDPSPADGEPGAEALSARIARALPELIATCRTRSPEQARRAARSLRDRLDPAGVERRAEGQRRAQFWRMWQTESGMYRGEFELEPVAGAEVKALFDRLSHPRRLDRRVRRTFGHPVHGERAYAEARRSRERNAAEGLAQLLRAGASVNPHRVLGDRRPAVHLVVNAASLERGRGSGALEGHGDRVPLATTVAGLCEGYLPVRFDGGAVLDLGRDERLFSEAQKAAMAVRDGGCRDPECDRPPSWTEAHHIDHWRRDDGRTDLADGILLCRRDHLRYHNEGWEVRREGTEYWLIPPPRVDPEQRPRAMPSKTPADVLDPFAPS</sequence>
<name>A0A918FAE2_AGRME</name>
<dbReference type="AlphaFoldDB" id="A0A918FAE2"/>
<dbReference type="GO" id="GO:0003676">
    <property type="term" value="F:nucleic acid binding"/>
    <property type="evidence" value="ECO:0007669"/>
    <property type="project" value="InterPro"/>
</dbReference>
<dbReference type="Pfam" id="PF02720">
    <property type="entry name" value="DUF222"/>
    <property type="match status" value="1"/>
</dbReference>
<dbReference type="RefSeq" id="WP_189083788.1">
    <property type="nucleotide sequence ID" value="NZ_BMRJ01000001.1"/>
</dbReference>